<accession>A0ABQ9ZID1</accession>
<sequence>MSDDVLSDGEIPRSYNTWHRMHAQQQTDCNWASMYTGMELDQNQARHNGDITTWCRETSLERSDDALLLDPARDAQPC</sequence>
<organism evidence="1 2">
    <name type="scientific">Daphnia magna</name>
    <dbReference type="NCBI Taxonomy" id="35525"/>
    <lineage>
        <taxon>Eukaryota</taxon>
        <taxon>Metazoa</taxon>
        <taxon>Ecdysozoa</taxon>
        <taxon>Arthropoda</taxon>
        <taxon>Crustacea</taxon>
        <taxon>Branchiopoda</taxon>
        <taxon>Diplostraca</taxon>
        <taxon>Cladocera</taxon>
        <taxon>Anomopoda</taxon>
        <taxon>Daphniidae</taxon>
        <taxon>Daphnia</taxon>
    </lineage>
</organism>
<gene>
    <name evidence="1" type="ORF">OUZ56_024913</name>
</gene>
<keyword evidence="2" id="KW-1185">Reference proteome</keyword>
<reference evidence="1 2" key="1">
    <citation type="journal article" date="2023" name="Nucleic Acids Res.">
        <title>The hologenome of Daphnia magna reveals possible DNA methylation and microbiome-mediated evolution of the host genome.</title>
        <authorList>
            <person name="Chaturvedi A."/>
            <person name="Li X."/>
            <person name="Dhandapani V."/>
            <person name="Marshall H."/>
            <person name="Kissane S."/>
            <person name="Cuenca-Cambronero M."/>
            <person name="Asole G."/>
            <person name="Calvet F."/>
            <person name="Ruiz-Romero M."/>
            <person name="Marangio P."/>
            <person name="Guigo R."/>
            <person name="Rago D."/>
            <person name="Mirbahai L."/>
            <person name="Eastwood N."/>
            <person name="Colbourne J.K."/>
            <person name="Zhou J."/>
            <person name="Mallon E."/>
            <person name="Orsini L."/>
        </authorList>
    </citation>
    <scope>NUCLEOTIDE SEQUENCE [LARGE SCALE GENOMIC DNA]</scope>
    <source>
        <strain evidence="1">LRV0_1</strain>
    </source>
</reference>
<proteinExistence type="predicted"/>
<dbReference type="Proteomes" id="UP001234178">
    <property type="component" value="Unassembled WGS sequence"/>
</dbReference>
<protein>
    <submittedName>
        <fullName evidence="1">Uncharacterized protein</fullName>
    </submittedName>
</protein>
<evidence type="ECO:0000313" key="2">
    <source>
        <dbReference type="Proteomes" id="UP001234178"/>
    </source>
</evidence>
<evidence type="ECO:0000313" key="1">
    <source>
        <dbReference type="EMBL" id="KAK4012679.1"/>
    </source>
</evidence>
<name>A0ABQ9ZID1_9CRUS</name>
<comment type="caution">
    <text evidence="1">The sequence shown here is derived from an EMBL/GenBank/DDBJ whole genome shotgun (WGS) entry which is preliminary data.</text>
</comment>
<dbReference type="EMBL" id="JAOYFB010000004">
    <property type="protein sequence ID" value="KAK4012679.1"/>
    <property type="molecule type" value="Genomic_DNA"/>
</dbReference>